<dbReference type="Pfam" id="PF05904">
    <property type="entry name" value="DUF863"/>
    <property type="match status" value="1"/>
</dbReference>
<dbReference type="PANTHER" id="PTHR33167:SF29">
    <property type="entry name" value="T28K15.14 PROTEIN"/>
    <property type="match status" value="1"/>
</dbReference>
<protein>
    <submittedName>
        <fullName evidence="2">Uncharacterized protein</fullName>
    </submittedName>
</protein>
<feature type="region of interest" description="Disordered" evidence="1">
    <location>
        <begin position="455"/>
        <end position="476"/>
    </location>
</feature>
<keyword evidence="3" id="KW-1185">Reference proteome</keyword>
<proteinExistence type="predicted"/>
<dbReference type="AlphaFoldDB" id="A0A7J7MC01"/>
<reference evidence="2 3" key="1">
    <citation type="journal article" date="2020" name="IScience">
        <title>Genome Sequencing of the Endangered Kingdonia uniflora (Circaeasteraceae, Ranunculales) Reveals Potential Mechanisms of Evolutionary Specialization.</title>
        <authorList>
            <person name="Sun Y."/>
            <person name="Deng T."/>
            <person name="Zhang A."/>
            <person name="Moore M.J."/>
            <person name="Landis J.B."/>
            <person name="Lin N."/>
            <person name="Zhang H."/>
            <person name="Zhang X."/>
            <person name="Huang J."/>
            <person name="Zhang X."/>
            <person name="Sun H."/>
            <person name="Wang H."/>
        </authorList>
    </citation>
    <scope>NUCLEOTIDE SEQUENCE [LARGE SCALE GENOMIC DNA]</scope>
    <source>
        <strain evidence="2">TB1705</strain>
        <tissue evidence="2">Leaf</tissue>
    </source>
</reference>
<comment type="caution">
    <text evidence="2">The sequence shown here is derived from an EMBL/GenBank/DDBJ whole genome shotgun (WGS) entry which is preliminary data.</text>
</comment>
<dbReference type="OrthoDB" id="786875at2759"/>
<organism evidence="2 3">
    <name type="scientific">Kingdonia uniflora</name>
    <dbReference type="NCBI Taxonomy" id="39325"/>
    <lineage>
        <taxon>Eukaryota</taxon>
        <taxon>Viridiplantae</taxon>
        <taxon>Streptophyta</taxon>
        <taxon>Embryophyta</taxon>
        <taxon>Tracheophyta</taxon>
        <taxon>Spermatophyta</taxon>
        <taxon>Magnoliopsida</taxon>
        <taxon>Ranunculales</taxon>
        <taxon>Circaeasteraceae</taxon>
        <taxon>Kingdonia</taxon>
    </lineage>
</organism>
<feature type="compositionally biased region" description="Polar residues" evidence="1">
    <location>
        <begin position="464"/>
        <end position="473"/>
    </location>
</feature>
<name>A0A7J7MC01_9MAGN</name>
<evidence type="ECO:0000256" key="1">
    <source>
        <dbReference type="SAM" id="MobiDB-lite"/>
    </source>
</evidence>
<evidence type="ECO:0000313" key="2">
    <source>
        <dbReference type="EMBL" id="KAF6152407.1"/>
    </source>
</evidence>
<dbReference type="PANTHER" id="PTHR33167">
    <property type="entry name" value="TRANSCRIPTION FACTOR, PUTATIVE (DUF863)-RELATED"/>
    <property type="match status" value="1"/>
</dbReference>
<evidence type="ECO:0000313" key="3">
    <source>
        <dbReference type="Proteomes" id="UP000541444"/>
    </source>
</evidence>
<gene>
    <name evidence="2" type="ORF">GIB67_038030</name>
</gene>
<dbReference type="Proteomes" id="UP000541444">
    <property type="component" value="Unassembled WGS sequence"/>
</dbReference>
<dbReference type="InterPro" id="IPR008581">
    <property type="entry name" value="DUF863_pln"/>
</dbReference>
<sequence length="697" mass="78928">MSNRTGCFGQRVDTAENGMFESQENILLLGGDCNGSFTKQYANYLKEVLKQTMMKHEATFRMQVHELHRVCRIQQTLMEDLRWKEFNRFTSWTDGPQSTSVPFEYRPDYKTPVEVRVFSTVSMVRRSSPYNNLNIKYLKHLPSDIIISQADLTQTAKPACFEKNRGTHYLRQRPLNHCGELLKDSMDRKKSLGDNHDLDVRLVRGGGNDNKESISSKLYNKWSYLSKDVVDLQKPFVKESSEGLKPIAFIDLEVPTTSNGEKRGSRISIPSDLSFSEILLDLNADQIDEPRKGTRTSASSWSKSNNSCINETSGLLQPHSVVYSIITDSEEKYSTTQVSVRNTNSRGESSKEVCIIDLESVPEDSLEPCEDFCKRGIMPIEGNADSFLGRRRSVLHDTQMDYFGVDVSSKLLLRGADLPMEVENVNCEKSEEDTLSSSTYKSCVVLQDGQNRESCPATKLGSITDENSSNMKESQPGIEDKYEVWDLNLSPMEESDTTRLGSQLAVTYSGEHGTTVESCNPSLPKDQNCDEQHQESAHVDDLVQRAAQSLLQIYLAMSVCSQDWCDNVAREELVEGQRNDQPQYSSDSFESIVLKLKESSVDDIYVTSGLTEVEETKKGLGVKMRRGRRLKDFQKDILPGLVSLSRHEIREDMHNFGEISIRNGFKKGRSKNVSGDSWCVPTRNRRTRSTRVRRKIV</sequence>
<accession>A0A7J7MC01</accession>
<dbReference type="EMBL" id="JACGCM010001633">
    <property type="protein sequence ID" value="KAF6152407.1"/>
    <property type="molecule type" value="Genomic_DNA"/>
</dbReference>